<dbReference type="GO" id="GO:0005743">
    <property type="term" value="C:mitochondrial inner membrane"/>
    <property type="evidence" value="ECO:0007669"/>
    <property type="project" value="UniProtKB-SubCell"/>
</dbReference>
<evidence type="ECO:0000256" key="6">
    <source>
        <dbReference type="ARBA" id="ARBA00023136"/>
    </source>
</evidence>
<dbReference type="PANTHER" id="PTHR21382:SF1">
    <property type="entry name" value="NADH DEHYDROGENASE [UBIQUINONE] 1 ALPHA SUBCOMPLEX SUBUNIT 11"/>
    <property type="match status" value="1"/>
</dbReference>
<evidence type="ECO:0000256" key="5">
    <source>
        <dbReference type="ARBA" id="ARBA00023128"/>
    </source>
</evidence>
<gene>
    <name evidence="7" type="ORF">B5807_03043</name>
</gene>
<dbReference type="PANTHER" id="PTHR21382">
    <property type="entry name" value="NADH-UBIQUINONE OXIDOREDUCTASE SUBUNIT"/>
    <property type="match status" value="1"/>
</dbReference>
<evidence type="ECO:0000256" key="4">
    <source>
        <dbReference type="ARBA" id="ARBA00022989"/>
    </source>
</evidence>
<comment type="subcellular location">
    <subcellularLocation>
        <location evidence="1">Mitochondrion inner membrane</location>
        <topology evidence="1">Multi-pass membrane protein</topology>
    </subcellularLocation>
</comment>
<proteinExistence type="predicted"/>
<dbReference type="EMBL" id="KZ107839">
    <property type="protein sequence ID" value="OSS52695.1"/>
    <property type="molecule type" value="Genomic_DNA"/>
</dbReference>
<dbReference type="STRING" id="105696.A0A1Y2M9B6"/>
<keyword evidence="6" id="KW-0472">Membrane</keyword>
<keyword evidence="8" id="KW-1185">Reference proteome</keyword>
<keyword evidence="5" id="KW-0496">Mitochondrion</keyword>
<keyword evidence="4" id="KW-1133">Transmembrane helix</keyword>
<dbReference type="GO" id="GO:0045271">
    <property type="term" value="C:respiratory chain complex I"/>
    <property type="evidence" value="ECO:0007669"/>
    <property type="project" value="InterPro"/>
</dbReference>
<dbReference type="AlphaFoldDB" id="A0A1Y2M9B6"/>
<dbReference type="GO" id="GO:0006120">
    <property type="term" value="P:mitochondrial electron transport, NADH to ubiquinone"/>
    <property type="evidence" value="ECO:0007669"/>
    <property type="project" value="InterPro"/>
</dbReference>
<evidence type="ECO:0008006" key="9">
    <source>
        <dbReference type="Google" id="ProtNLM"/>
    </source>
</evidence>
<evidence type="ECO:0000256" key="3">
    <source>
        <dbReference type="ARBA" id="ARBA00022792"/>
    </source>
</evidence>
<evidence type="ECO:0000313" key="7">
    <source>
        <dbReference type="EMBL" id="OSS52695.1"/>
    </source>
</evidence>
<name>A0A1Y2M9B6_EPING</name>
<keyword evidence="3" id="KW-0999">Mitochondrion inner membrane</keyword>
<keyword evidence="2" id="KW-0812">Transmembrane</keyword>
<protein>
    <recommendedName>
        <fullName evidence="9">NADH-ubiquinone oxidoreductase subunit B14.7</fullName>
    </recommendedName>
</protein>
<evidence type="ECO:0000256" key="2">
    <source>
        <dbReference type="ARBA" id="ARBA00022692"/>
    </source>
</evidence>
<dbReference type="InParanoid" id="A0A1Y2M9B6"/>
<organism evidence="7 8">
    <name type="scientific">Epicoccum nigrum</name>
    <name type="common">Soil fungus</name>
    <name type="synonym">Epicoccum purpurascens</name>
    <dbReference type="NCBI Taxonomy" id="105696"/>
    <lineage>
        <taxon>Eukaryota</taxon>
        <taxon>Fungi</taxon>
        <taxon>Dikarya</taxon>
        <taxon>Ascomycota</taxon>
        <taxon>Pezizomycotina</taxon>
        <taxon>Dothideomycetes</taxon>
        <taxon>Pleosporomycetidae</taxon>
        <taxon>Pleosporales</taxon>
        <taxon>Pleosporineae</taxon>
        <taxon>Didymellaceae</taxon>
        <taxon>Epicoccum</taxon>
    </lineage>
</organism>
<dbReference type="InterPro" id="IPR039205">
    <property type="entry name" value="NDUFA11"/>
</dbReference>
<evidence type="ECO:0000313" key="8">
    <source>
        <dbReference type="Proteomes" id="UP000193240"/>
    </source>
</evidence>
<accession>A0A1Y2M9B6</accession>
<reference evidence="7 8" key="1">
    <citation type="journal article" date="2017" name="Genome Announc.">
        <title>Genome sequence of the saprophytic ascomycete Epicoccum nigrum ICMP 19927 strain isolated from New Zealand.</title>
        <authorList>
            <person name="Fokin M."/>
            <person name="Fleetwood D."/>
            <person name="Weir B.S."/>
            <person name="Villas-Boas S.G."/>
        </authorList>
    </citation>
    <scope>NUCLEOTIDE SEQUENCE [LARGE SCALE GENOMIC DNA]</scope>
    <source>
        <strain evidence="7 8">ICMP 19927</strain>
    </source>
</reference>
<dbReference type="Proteomes" id="UP000193240">
    <property type="component" value="Unassembled WGS sequence"/>
</dbReference>
<sequence>MPAAIAPAMAEQHATYHPRDALHNTGNAMLSTGAVGAVVAGVQNTLRKQNVGAMGILTRSGGVIALFVGAGGAYQFTLDATANMQQKDDCYNEFYAGAAAGVTAGIFRRSLPFMLGAGAAFGTGLAAFRYTAGLSGTASGEVDEEEIERREAMKKLRRRPLSETLEQLGEGRGKPCVDVTRPAHADNDRHLRPRIRGEEATEDHGQVRHRCEGSAGLDATRNFLGVQHRSRHRARRIEHFTATVHFKVTGKLRSIRRLLTMCMFLKLNKDKSSIGHSIELGREPFSRCIRVLIRS</sequence>
<evidence type="ECO:0000256" key="1">
    <source>
        <dbReference type="ARBA" id="ARBA00004448"/>
    </source>
</evidence>